<dbReference type="Gene3D" id="1.20.140.10">
    <property type="entry name" value="Butyryl-CoA Dehydrogenase, subunit A, domain 3"/>
    <property type="match status" value="1"/>
</dbReference>
<reference evidence="7 9" key="1">
    <citation type="submission" date="2018-02" db="EMBL/GenBank/DDBJ databases">
        <title>Reclassifiation of [Polyangium] brachysporum DSM 7029 as Guopingzhaonella breviflexa gen. nov., sp. nov., a member of the family Comamonadaceae.</title>
        <authorList>
            <person name="Tang B."/>
        </authorList>
    </citation>
    <scope>NUCLEOTIDE SEQUENCE [LARGE SCALE GENOMIC DNA]</scope>
    <source>
        <strain evidence="7 9">DSM 15344</strain>
    </source>
</reference>
<dbReference type="InterPro" id="IPR036250">
    <property type="entry name" value="AcylCo_DH-like_C"/>
</dbReference>
<reference evidence="8 10" key="2">
    <citation type="submission" date="2019-03" db="EMBL/GenBank/DDBJ databases">
        <title>Genomic Encyclopedia of Type Strains, Phase IV (KMG-IV): sequencing the most valuable type-strain genomes for metagenomic binning, comparative biology and taxonomic classification.</title>
        <authorList>
            <person name="Goeker M."/>
        </authorList>
    </citation>
    <scope>NUCLEOTIDE SEQUENCE [LARGE SCALE GENOMIC DNA]</scope>
    <source>
        <strain evidence="8 10">DSM 15264</strain>
    </source>
</reference>
<evidence type="ECO:0000313" key="10">
    <source>
        <dbReference type="Proteomes" id="UP000294772"/>
    </source>
</evidence>
<evidence type="ECO:0000313" key="7">
    <source>
        <dbReference type="EMBL" id="PPE71102.1"/>
    </source>
</evidence>
<dbReference type="SUPFAM" id="SSF56645">
    <property type="entry name" value="Acyl-CoA dehydrogenase NM domain-like"/>
    <property type="match status" value="1"/>
</dbReference>
<gene>
    <name evidence="7" type="ORF">C1702_03840</name>
    <name evidence="8" type="ORF">EV676_104204</name>
</gene>
<dbReference type="EMBL" id="PSNY01000003">
    <property type="protein sequence ID" value="PPE71102.1"/>
    <property type="molecule type" value="Genomic_DNA"/>
</dbReference>
<keyword evidence="1" id="KW-0285">Flavoprotein</keyword>
<dbReference type="Pfam" id="PF02771">
    <property type="entry name" value="Acyl-CoA_dh_N"/>
    <property type="match status" value="1"/>
</dbReference>
<dbReference type="OrthoDB" id="7316074at2"/>
<protein>
    <submittedName>
        <fullName evidence="7 8">Acyl-CoA dehydrogenase</fullName>
    </submittedName>
</protein>
<dbReference type="InterPro" id="IPR009100">
    <property type="entry name" value="AcylCoA_DH/oxidase_NM_dom_sf"/>
</dbReference>
<dbReference type="Gene3D" id="2.40.110.10">
    <property type="entry name" value="Butyryl-CoA Dehydrogenase, subunit A, domain 2"/>
    <property type="match status" value="1"/>
</dbReference>
<dbReference type="InterPro" id="IPR046373">
    <property type="entry name" value="Acyl-CoA_Oxase/DH_mid-dom_sf"/>
</dbReference>
<dbReference type="PANTHER" id="PTHR43831:SF1">
    <property type="entry name" value="ISOBUTYRYL-COA DEHYDROGENASE, MITOCHONDRIAL"/>
    <property type="match status" value="1"/>
</dbReference>
<evidence type="ECO:0000259" key="5">
    <source>
        <dbReference type="Pfam" id="PF02771"/>
    </source>
</evidence>
<feature type="region of interest" description="Disordered" evidence="3">
    <location>
        <begin position="133"/>
        <end position="152"/>
    </location>
</feature>
<dbReference type="InterPro" id="IPR052547">
    <property type="entry name" value="Mito_Isobutyryl-CoADH"/>
</dbReference>
<dbReference type="EMBL" id="SLXF01000004">
    <property type="protein sequence ID" value="TCP07648.1"/>
    <property type="molecule type" value="Genomic_DNA"/>
</dbReference>
<dbReference type="InterPro" id="IPR013786">
    <property type="entry name" value="AcylCoA_DH/ox_N"/>
</dbReference>
<dbReference type="RefSeq" id="WP_104356363.1">
    <property type="nucleotide sequence ID" value="NZ_CP064338.1"/>
</dbReference>
<dbReference type="InterPro" id="IPR013107">
    <property type="entry name" value="Acyl-CoA_DH_C"/>
</dbReference>
<evidence type="ECO:0000256" key="2">
    <source>
        <dbReference type="ARBA" id="ARBA00023002"/>
    </source>
</evidence>
<dbReference type="PIRSF" id="PIRSF016578">
    <property type="entry name" value="HsaA"/>
    <property type="match status" value="1"/>
</dbReference>
<feature type="domain" description="Acyl-CoA dehydrogenase/oxidase N-terminal" evidence="5">
    <location>
        <begin position="13"/>
        <end position="97"/>
    </location>
</feature>
<feature type="domain" description="Acyl-CoA dehydrogenase C-terminal" evidence="6">
    <location>
        <begin position="258"/>
        <end position="383"/>
    </location>
</feature>
<dbReference type="InterPro" id="IPR037069">
    <property type="entry name" value="AcylCoA_DH/ox_N_sf"/>
</dbReference>
<dbReference type="PANTHER" id="PTHR43831">
    <property type="entry name" value="ISOBUTYRYL-COA DEHYDROGENASE"/>
    <property type="match status" value="1"/>
</dbReference>
<sequence length="412" mass="43386">MSQADVAPSQLAQTELVHRAQQLAQDFAALAERHDASGEAPAPQFEALRRAGLLTLTVPQALGGWGLGLEAAQAVVGAIAQGDPSVALILSMQLGQHAAIARSLARGEHGDWPRALAERVAREAVQGRGLINSAQVEPELGSPSNGGLPKTVARRAGGQWRLSGHKLYVTGVPLLDYILVLAVTDEDEPRLGSFLVPRDAPGVRVVPTWNQLGMRATASHDVVLEDVAVPLEHAVGLHPARLGLQRDVQGNAWYFLLVATVYDGAARAARDWLLGFLQERRPAALGGANLASLPTVQEAVGQIEVALAANALLLRAHARACDQSLAGGEPVDPQLAGVVKHTVIDNAVQATRLALELAGNHGLARRNPLERHLRNVLCGHIHAPSNSLLRALAGRRALERAAADAPTAARAA</sequence>
<organism evidence="7 9">
    <name type="scientific">Caldimonas thermodepolymerans</name>
    <dbReference type="NCBI Taxonomy" id="215580"/>
    <lineage>
        <taxon>Bacteria</taxon>
        <taxon>Pseudomonadati</taxon>
        <taxon>Pseudomonadota</taxon>
        <taxon>Betaproteobacteria</taxon>
        <taxon>Burkholderiales</taxon>
        <taxon>Sphaerotilaceae</taxon>
        <taxon>Caldimonas</taxon>
    </lineage>
</organism>
<feature type="domain" description="Acyl-CoA oxidase/dehydrogenase middle" evidence="4">
    <location>
        <begin position="137"/>
        <end position="227"/>
    </location>
</feature>
<evidence type="ECO:0000313" key="8">
    <source>
        <dbReference type="EMBL" id="TCP07648.1"/>
    </source>
</evidence>
<evidence type="ECO:0000259" key="6">
    <source>
        <dbReference type="Pfam" id="PF08028"/>
    </source>
</evidence>
<proteinExistence type="predicted"/>
<dbReference type="InterPro" id="IPR006091">
    <property type="entry name" value="Acyl-CoA_Oxase/DH_mid-dom"/>
</dbReference>
<evidence type="ECO:0000256" key="3">
    <source>
        <dbReference type="SAM" id="MobiDB-lite"/>
    </source>
</evidence>
<dbReference type="Proteomes" id="UP000239406">
    <property type="component" value="Unassembled WGS sequence"/>
</dbReference>
<comment type="caution">
    <text evidence="7">The sequence shown here is derived from an EMBL/GenBank/DDBJ whole genome shotgun (WGS) entry which is preliminary data.</text>
</comment>
<name>A0A2S5T853_9BURK</name>
<evidence type="ECO:0000313" key="9">
    <source>
        <dbReference type="Proteomes" id="UP000239406"/>
    </source>
</evidence>
<dbReference type="Gene3D" id="1.10.540.10">
    <property type="entry name" value="Acyl-CoA dehydrogenase/oxidase, N-terminal domain"/>
    <property type="match status" value="1"/>
</dbReference>
<accession>A0A2S5T853</accession>
<dbReference type="Pfam" id="PF02770">
    <property type="entry name" value="Acyl-CoA_dh_M"/>
    <property type="match status" value="1"/>
</dbReference>
<keyword evidence="9" id="KW-1185">Reference proteome</keyword>
<dbReference type="Proteomes" id="UP000294772">
    <property type="component" value="Unassembled WGS sequence"/>
</dbReference>
<dbReference type="GO" id="GO:0050660">
    <property type="term" value="F:flavin adenine dinucleotide binding"/>
    <property type="evidence" value="ECO:0007669"/>
    <property type="project" value="InterPro"/>
</dbReference>
<keyword evidence="2" id="KW-0560">Oxidoreductase</keyword>
<dbReference type="GO" id="GO:0016627">
    <property type="term" value="F:oxidoreductase activity, acting on the CH-CH group of donors"/>
    <property type="evidence" value="ECO:0007669"/>
    <property type="project" value="InterPro"/>
</dbReference>
<dbReference type="CDD" id="cd00567">
    <property type="entry name" value="ACAD"/>
    <property type="match status" value="1"/>
</dbReference>
<dbReference type="Pfam" id="PF08028">
    <property type="entry name" value="Acyl-CoA_dh_2"/>
    <property type="match status" value="1"/>
</dbReference>
<evidence type="ECO:0000256" key="1">
    <source>
        <dbReference type="ARBA" id="ARBA00022630"/>
    </source>
</evidence>
<evidence type="ECO:0000259" key="4">
    <source>
        <dbReference type="Pfam" id="PF02770"/>
    </source>
</evidence>
<dbReference type="AlphaFoldDB" id="A0A2S5T853"/>
<dbReference type="SUPFAM" id="SSF47203">
    <property type="entry name" value="Acyl-CoA dehydrogenase C-terminal domain-like"/>
    <property type="match status" value="1"/>
</dbReference>